<comment type="caution">
    <text evidence="2">The sequence shown here is derived from an EMBL/GenBank/DDBJ whole genome shotgun (WGS) entry which is preliminary data.</text>
</comment>
<evidence type="ECO:0000313" key="3">
    <source>
        <dbReference type="Proteomes" id="UP001172155"/>
    </source>
</evidence>
<dbReference type="PANTHER" id="PTHR38167">
    <property type="entry name" value="C2H2-TYPE DOMAIN-CONTAINING PROTEIN"/>
    <property type="match status" value="1"/>
</dbReference>
<evidence type="ECO:0000256" key="1">
    <source>
        <dbReference type="SAM" id="MobiDB-lite"/>
    </source>
</evidence>
<dbReference type="EMBL" id="JAUKUD010000001">
    <property type="protein sequence ID" value="KAK0753709.1"/>
    <property type="molecule type" value="Genomic_DNA"/>
</dbReference>
<dbReference type="PANTHER" id="PTHR38167:SF1">
    <property type="entry name" value="C2H2-TYPE DOMAIN-CONTAINING PROTEIN"/>
    <property type="match status" value="1"/>
</dbReference>
<dbReference type="Proteomes" id="UP001172155">
    <property type="component" value="Unassembled WGS sequence"/>
</dbReference>
<reference evidence="2" key="1">
    <citation type="submission" date="2023-06" db="EMBL/GenBank/DDBJ databases">
        <title>Genome-scale phylogeny and comparative genomics of the fungal order Sordariales.</title>
        <authorList>
            <consortium name="Lawrence Berkeley National Laboratory"/>
            <person name="Hensen N."/>
            <person name="Bonometti L."/>
            <person name="Westerberg I."/>
            <person name="Brannstrom I.O."/>
            <person name="Guillou S."/>
            <person name="Cros-Aarteil S."/>
            <person name="Calhoun S."/>
            <person name="Haridas S."/>
            <person name="Kuo A."/>
            <person name="Mondo S."/>
            <person name="Pangilinan J."/>
            <person name="Riley R."/>
            <person name="LaButti K."/>
            <person name="Andreopoulos B."/>
            <person name="Lipzen A."/>
            <person name="Chen C."/>
            <person name="Yanf M."/>
            <person name="Daum C."/>
            <person name="Ng V."/>
            <person name="Clum A."/>
            <person name="Steindorff A."/>
            <person name="Ohm R."/>
            <person name="Martin F."/>
            <person name="Silar P."/>
            <person name="Natvig D."/>
            <person name="Lalanne C."/>
            <person name="Gautier V."/>
            <person name="Ament-velasquez S.L."/>
            <person name="Kruys A."/>
            <person name="Hutchinson M.I."/>
            <person name="Powell A.J."/>
            <person name="Barry K."/>
            <person name="Miller A.N."/>
            <person name="Grigoriev I.V."/>
            <person name="Debuchy R."/>
            <person name="Gladieux P."/>
            <person name="Thoren M.H."/>
            <person name="Johannesson H."/>
        </authorList>
    </citation>
    <scope>NUCLEOTIDE SEQUENCE</scope>
    <source>
        <strain evidence="2">SMH3187-1</strain>
    </source>
</reference>
<sequence>MSLSALELASDAAVRAVLFALCADNTIKKKALGLLSVLEPNAAHLAANYVAHNSAPLKRKAKRKTKRKAKRQAIVQSMGRQVICWQCQDLFDEEENHLKKCCYHPGEKESYVQYLRNNFNPDLGFAAEMFGTNLIGLAWSCCGKKGDEVGCRFSRHVSSNSCRSKLAKSSTGVGDDDVESLSSWTVEEEKSDQEESEEEESGEEESEEESGEKEEE</sequence>
<accession>A0AA40F9J4</accession>
<gene>
    <name evidence="2" type="ORF">B0T18DRAFT_397690</name>
</gene>
<dbReference type="AlphaFoldDB" id="A0AA40F9J4"/>
<name>A0AA40F9J4_9PEZI</name>
<evidence type="ECO:0000313" key="2">
    <source>
        <dbReference type="EMBL" id="KAK0753709.1"/>
    </source>
</evidence>
<keyword evidence="3" id="KW-1185">Reference proteome</keyword>
<feature type="region of interest" description="Disordered" evidence="1">
    <location>
        <begin position="166"/>
        <end position="216"/>
    </location>
</feature>
<organism evidence="2 3">
    <name type="scientific">Schizothecium vesticola</name>
    <dbReference type="NCBI Taxonomy" id="314040"/>
    <lineage>
        <taxon>Eukaryota</taxon>
        <taxon>Fungi</taxon>
        <taxon>Dikarya</taxon>
        <taxon>Ascomycota</taxon>
        <taxon>Pezizomycotina</taxon>
        <taxon>Sordariomycetes</taxon>
        <taxon>Sordariomycetidae</taxon>
        <taxon>Sordariales</taxon>
        <taxon>Schizotheciaceae</taxon>
        <taxon>Schizothecium</taxon>
    </lineage>
</organism>
<protein>
    <recommendedName>
        <fullName evidence="4">C2H2-type domain-containing protein</fullName>
    </recommendedName>
</protein>
<evidence type="ECO:0008006" key="4">
    <source>
        <dbReference type="Google" id="ProtNLM"/>
    </source>
</evidence>
<proteinExistence type="predicted"/>
<feature type="compositionally biased region" description="Acidic residues" evidence="1">
    <location>
        <begin position="189"/>
        <end position="216"/>
    </location>
</feature>